<organism evidence="2 3">
    <name type="scientific">Amphimedon queenslandica</name>
    <name type="common">Sponge</name>
    <dbReference type="NCBI Taxonomy" id="400682"/>
    <lineage>
        <taxon>Eukaryota</taxon>
        <taxon>Metazoa</taxon>
        <taxon>Porifera</taxon>
        <taxon>Demospongiae</taxon>
        <taxon>Heteroscleromorpha</taxon>
        <taxon>Haplosclerida</taxon>
        <taxon>Niphatidae</taxon>
        <taxon>Amphimedon</taxon>
    </lineage>
</organism>
<proteinExistence type="predicted"/>
<dbReference type="AlphaFoldDB" id="A0AAN0J293"/>
<reference evidence="2" key="2">
    <citation type="submission" date="2024-06" db="UniProtKB">
        <authorList>
            <consortium name="EnsemblMetazoa"/>
        </authorList>
    </citation>
    <scope>IDENTIFICATION</scope>
</reference>
<dbReference type="EnsemblMetazoa" id="XM_019995282.1">
    <property type="protein sequence ID" value="XP_019850841.1"/>
    <property type="gene ID" value="LOC109581288"/>
</dbReference>
<dbReference type="GeneID" id="109581288"/>
<evidence type="ECO:0000313" key="3">
    <source>
        <dbReference type="Proteomes" id="UP000007879"/>
    </source>
</evidence>
<feature type="domain" description="Complex 1 LYR protein" evidence="1">
    <location>
        <begin position="35"/>
        <end position="86"/>
    </location>
</feature>
<protein>
    <recommendedName>
        <fullName evidence="1">Complex 1 LYR protein domain-containing protein</fullName>
    </recommendedName>
</protein>
<dbReference type="Proteomes" id="UP000007879">
    <property type="component" value="Unassembled WGS sequence"/>
</dbReference>
<evidence type="ECO:0000313" key="2">
    <source>
        <dbReference type="EnsemblMetazoa" id="XP_019850841.1"/>
    </source>
</evidence>
<sequence>MSGSSKGGGGEEQHVGAYRCLINSMATVPSSRELVLKLYRQSLRHADKLVYTDKSFYKMRLRNEFQKAKEDRGKRSLRDIKKLQHFVTNDFGGVI</sequence>
<dbReference type="KEGG" id="aqu:109581288"/>
<evidence type="ECO:0000259" key="1">
    <source>
        <dbReference type="Pfam" id="PF05347"/>
    </source>
</evidence>
<name>A0AAN0J293_AMPQE</name>
<dbReference type="RefSeq" id="XP_019850841.1">
    <property type="nucleotide sequence ID" value="XM_019995282.1"/>
</dbReference>
<reference evidence="3" key="1">
    <citation type="journal article" date="2010" name="Nature">
        <title>The Amphimedon queenslandica genome and the evolution of animal complexity.</title>
        <authorList>
            <person name="Srivastava M."/>
            <person name="Simakov O."/>
            <person name="Chapman J."/>
            <person name="Fahey B."/>
            <person name="Gauthier M.E."/>
            <person name="Mitros T."/>
            <person name="Richards G.S."/>
            <person name="Conaco C."/>
            <person name="Dacre M."/>
            <person name="Hellsten U."/>
            <person name="Larroux C."/>
            <person name="Putnam N.H."/>
            <person name="Stanke M."/>
            <person name="Adamska M."/>
            <person name="Darling A."/>
            <person name="Degnan S.M."/>
            <person name="Oakley T.H."/>
            <person name="Plachetzki D.C."/>
            <person name="Zhai Y."/>
            <person name="Adamski M."/>
            <person name="Calcino A."/>
            <person name="Cummins S.F."/>
            <person name="Goodstein D.M."/>
            <person name="Harris C."/>
            <person name="Jackson D.J."/>
            <person name="Leys S.P."/>
            <person name="Shu S."/>
            <person name="Woodcroft B.J."/>
            <person name="Vervoort M."/>
            <person name="Kosik K.S."/>
            <person name="Manning G."/>
            <person name="Degnan B.M."/>
            <person name="Rokhsar D.S."/>
        </authorList>
    </citation>
    <scope>NUCLEOTIDE SEQUENCE [LARGE SCALE GENOMIC DNA]</scope>
</reference>
<dbReference type="InterPro" id="IPR008011">
    <property type="entry name" value="Complex1_LYR_dom"/>
</dbReference>
<keyword evidence="3" id="KW-1185">Reference proteome</keyword>
<dbReference type="Pfam" id="PF05347">
    <property type="entry name" value="Complex1_LYR"/>
    <property type="match status" value="1"/>
</dbReference>
<accession>A0AAN0J293</accession>